<protein>
    <submittedName>
        <fullName evidence="5">LuxR C-terminal-related transcriptional regulator</fullName>
    </submittedName>
</protein>
<keyword evidence="2" id="KW-0597">Phosphoprotein</keyword>
<keyword evidence="6" id="KW-1185">Reference proteome</keyword>
<organism evidence="5 6">
    <name type="scientific">Luteococcus peritonei</name>
    <dbReference type="NCBI Taxonomy" id="88874"/>
    <lineage>
        <taxon>Bacteria</taxon>
        <taxon>Bacillati</taxon>
        <taxon>Actinomycetota</taxon>
        <taxon>Actinomycetes</taxon>
        <taxon>Propionibacteriales</taxon>
        <taxon>Propionibacteriaceae</taxon>
        <taxon>Luteococcus</taxon>
    </lineage>
</organism>
<dbReference type="SUPFAM" id="SSF52172">
    <property type="entry name" value="CheY-like"/>
    <property type="match status" value="1"/>
</dbReference>
<dbReference type="Proteomes" id="UP001597326">
    <property type="component" value="Unassembled WGS sequence"/>
</dbReference>
<feature type="domain" description="Response regulatory" evidence="4">
    <location>
        <begin position="5"/>
        <end position="115"/>
    </location>
</feature>
<proteinExistence type="predicted"/>
<gene>
    <name evidence="5" type="ORF">ACFSCS_12505</name>
</gene>
<dbReference type="PANTHER" id="PTHR43214:SF43">
    <property type="entry name" value="TWO-COMPONENT RESPONSE REGULATOR"/>
    <property type="match status" value="1"/>
</dbReference>
<reference evidence="6" key="1">
    <citation type="journal article" date="2019" name="Int. J. Syst. Evol. Microbiol.">
        <title>The Global Catalogue of Microorganisms (GCM) 10K type strain sequencing project: providing services to taxonomists for standard genome sequencing and annotation.</title>
        <authorList>
            <consortium name="The Broad Institute Genomics Platform"/>
            <consortium name="The Broad Institute Genome Sequencing Center for Infectious Disease"/>
            <person name="Wu L."/>
            <person name="Ma J."/>
        </authorList>
    </citation>
    <scope>NUCLEOTIDE SEQUENCE [LARGE SCALE GENOMIC DNA]</scope>
    <source>
        <strain evidence="6">CAIM 431</strain>
    </source>
</reference>
<evidence type="ECO:0000259" key="4">
    <source>
        <dbReference type="PROSITE" id="PS50110"/>
    </source>
</evidence>
<dbReference type="PANTHER" id="PTHR43214">
    <property type="entry name" value="TWO-COMPONENT RESPONSE REGULATOR"/>
    <property type="match status" value="1"/>
</dbReference>
<dbReference type="PROSITE" id="PS50110">
    <property type="entry name" value="RESPONSE_REGULATORY"/>
    <property type="match status" value="1"/>
</dbReference>
<dbReference type="Gene3D" id="3.40.50.2300">
    <property type="match status" value="1"/>
</dbReference>
<dbReference type="Pfam" id="PF00072">
    <property type="entry name" value="Response_reg"/>
    <property type="match status" value="1"/>
</dbReference>
<dbReference type="InterPro" id="IPR039420">
    <property type="entry name" value="WalR-like"/>
</dbReference>
<dbReference type="EMBL" id="JBHUFZ010000028">
    <property type="protein sequence ID" value="MFD1890996.1"/>
    <property type="molecule type" value="Genomic_DNA"/>
</dbReference>
<dbReference type="InterPro" id="IPR000792">
    <property type="entry name" value="Tscrpt_reg_LuxR_C"/>
</dbReference>
<name>A0ABW4RXE6_9ACTN</name>
<evidence type="ECO:0000256" key="1">
    <source>
        <dbReference type="ARBA" id="ARBA00023125"/>
    </source>
</evidence>
<evidence type="ECO:0000313" key="5">
    <source>
        <dbReference type="EMBL" id="MFD1890996.1"/>
    </source>
</evidence>
<keyword evidence="1" id="KW-0238">DNA-binding</keyword>
<dbReference type="InterPro" id="IPR001789">
    <property type="entry name" value="Sig_transdc_resp-reg_receiver"/>
</dbReference>
<dbReference type="SMART" id="SM00421">
    <property type="entry name" value="HTH_LUXR"/>
    <property type="match status" value="1"/>
</dbReference>
<sequence length="226" mass="24699">MVPVRIALVNDHPIVLEGLRALLRPFPQVEVIEMDVLTDVAQKVDLALIDTHGQSVDVAEEIRRRSLDPQITRVAAYSWTVDETMVDDALAAGATGVISKTVSSRELADALRRMMSGETVVLPGVVEGVEEDVAPQKAASGHDWPGRSEGLSMREAEMITLICQGLSNEQIAERLYLSPNSVKSYIRAAYQKIGVNSRSQAVIWGIDHDMRPVPERDVIRPLAPGA</sequence>
<feature type="modified residue" description="4-aspartylphosphate" evidence="2">
    <location>
        <position position="50"/>
    </location>
</feature>
<dbReference type="RefSeq" id="WP_343874355.1">
    <property type="nucleotide sequence ID" value="NZ_BAAAIX010000026.1"/>
</dbReference>
<dbReference type="InterPro" id="IPR011006">
    <property type="entry name" value="CheY-like_superfamily"/>
</dbReference>
<dbReference type="PRINTS" id="PR00038">
    <property type="entry name" value="HTHLUXR"/>
</dbReference>
<dbReference type="CDD" id="cd06170">
    <property type="entry name" value="LuxR_C_like"/>
    <property type="match status" value="1"/>
</dbReference>
<dbReference type="InterPro" id="IPR016032">
    <property type="entry name" value="Sig_transdc_resp-reg_C-effctor"/>
</dbReference>
<comment type="caution">
    <text evidence="5">The sequence shown here is derived from an EMBL/GenBank/DDBJ whole genome shotgun (WGS) entry which is preliminary data.</text>
</comment>
<accession>A0ABW4RXE6</accession>
<dbReference type="Pfam" id="PF00196">
    <property type="entry name" value="GerE"/>
    <property type="match status" value="1"/>
</dbReference>
<evidence type="ECO:0000313" key="6">
    <source>
        <dbReference type="Proteomes" id="UP001597326"/>
    </source>
</evidence>
<dbReference type="PROSITE" id="PS00622">
    <property type="entry name" value="HTH_LUXR_1"/>
    <property type="match status" value="1"/>
</dbReference>
<feature type="domain" description="HTH luxR-type" evidence="3">
    <location>
        <begin position="144"/>
        <end position="209"/>
    </location>
</feature>
<dbReference type="SUPFAM" id="SSF46894">
    <property type="entry name" value="C-terminal effector domain of the bipartite response regulators"/>
    <property type="match status" value="1"/>
</dbReference>
<evidence type="ECO:0000256" key="2">
    <source>
        <dbReference type="PROSITE-ProRule" id="PRU00169"/>
    </source>
</evidence>
<dbReference type="PROSITE" id="PS50043">
    <property type="entry name" value="HTH_LUXR_2"/>
    <property type="match status" value="1"/>
</dbReference>
<evidence type="ECO:0000259" key="3">
    <source>
        <dbReference type="PROSITE" id="PS50043"/>
    </source>
</evidence>